<organism evidence="2 3">
    <name type="scientific">Tulasnella calospora MUT 4182</name>
    <dbReference type="NCBI Taxonomy" id="1051891"/>
    <lineage>
        <taxon>Eukaryota</taxon>
        <taxon>Fungi</taxon>
        <taxon>Dikarya</taxon>
        <taxon>Basidiomycota</taxon>
        <taxon>Agaricomycotina</taxon>
        <taxon>Agaricomycetes</taxon>
        <taxon>Cantharellales</taxon>
        <taxon>Tulasnellaceae</taxon>
        <taxon>Tulasnella</taxon>
    </lineage>
</organism>
<sequence length="111" mass="12818">MRPKTHHLPRDGGFLDASPLDPQLCNQGSPRPQDRQVHHRQHPRRLYLHLLALKSFSSAWQWLTEDFRSHSTLLPLCSDSIIVVFDTETNPQTNSPCQLQHQCQSEPSPQF</sequence>
<reference evidence="2 3" key="1">
    <citation type="submission" date="2014-04" db="EMBL/GenBank/DDBJ databases">
        <authorList>
            <consortium name="DOE Joint Genome Institute"/>
            <person name="Kuo A."/>
            <person name="Girlanda M."/>
            <person name="Perotto S."/>
            <person name="Kohler A."/>
            <person name="Nagy L.G."/>
            <person name="Floudas D."/>
            <person name="Copeland A."/>
            <person name="Barry K.W."/>
            <person name="Cichocki N."/>
            <person name="Veneault-Fourrey C."/>
            <person name="LaButti K."/>
            <person name="Lindquist E.A."/>
            <person name="Lipzen A."/>
            <person name="Lundell T."/>
            <person name="Morin E."/>
            <person name="Murat C."/>
            <person name="Sun H."/>
            <person name="Tunlid A."/>
            <person name="Henrissat B."/>
            <person name="Grigoriev I.V."/>
            <person name="Hibbett D.S."/>
            <person name="Martin F."/>
            <person name="Nordberg H.P."/>
            <person name="Cantor M.N."/>
            <person name="Hua S.X."/>
        </authorList>
    </citation>
    <scope>NUCLEOTIDE SEQUENCE [LARGE SCALE GENOMIC DNA]</scope>
    <source>
        <strain evidence="2 3">MUT 4182</strain>
    </source>
</reference>
<feature type="region of interest" description="Disordered" evidence="1">
    <location>
        <begin position="1"/>
        <end position="41"/>
    </location>
</feature>
<dbReference type="HOGENOM" id="CLU_2160256_0_0_1"/>
<dbReference type="AlphaFoldDB" id="A0A0C3KRI4"/>
<dbReference type="EMBL" id="KN823069">
    <property type="protein sequence ID" value="KIO24053.1"/>
    <property type="molecule type" value="Genomic_DNA"/>
</dbReference>
<protein>
    <submittedName>
        <fullName evidence="2">Uncharacterized protein</fullName>
    </submittedName>
</protein>
<evidence type="ECO:0000313" key="2">
    <source>
        <dbReference type="EMBL" id="KIO24053.1"/>
    </source>
</evidence>
<keyword evidence="3" id="KW-1185">Reference proteome</keyword>
<reference evidence="3" key="2">
    <citation type="submission" date="2015-01" db="EMBL/GenBank/DDBJ databases">
        <title>Evolutionary Origins and Diversification of the Mycorrhizal Mutualists.</title>
        <authorList>
            <consortium name="DOE Joint Genome Institute"/>
            <consortium name="Mycorrhizal Genomics Consortium"/>
            <person name="Kohler A."/>
            <person name="Kuo A."/>
            <person name="Nagy L.G."/>
            <person name="Floudas D."/>
            <person name="Copeland A."/>
            <person name="Barry K.W."/>
            <person name="Cichocki N."/>
            <person name="Veneault-Fourrey C."/>
            <person name="LaButti K."/>
            <person name="Lindquist E.A."/>
            <person name="Lipzen A."/>
            <person name="Lundell T."/>
            <person name="Morin E."/>
            <person name="Murat C."/>
            <person name="Riley R."/>
            <person name="Ohm R."/>
            <person name="Sun H."/>
            <person name="Tunlid A."/>
            <person name="Henrissat B."/>
            <person name="Grigoriev I.V."/>
            <person name="Hibbett D.S."/>
            <person name="Martin F."/>
        </authorList>
    </citation>
    <scope>NUCLEOTIDE SEQUENCE [LARGE SCALE GENOMIC DNA]</scope>
    <source>
        <strain evidence="3">MUT 4182</strain>
    </source>
</reference>
<evidence type="ECO:0000313" key="3">
    <source>
        <dbReference type="Proteomes" id="UP000054248"/>
    </source>
</evidence>
<accession>A0A0C3KRI4</accession>
<evidence type="ECO:0000256" key="1">
    <source>
        <dbReference type="SAM" id="MobiDB-lite"/>
    </source>
</evidence>
<proteinExistence type="predicted"/>
<dbReference type="Proteomes" id="UP000054248">
    <property type="component" value="Unassembled WGS sequence"/>
</dbReference>
<feature type="region of interest" description="Disordered" evidence="1">
    <location>
        <begin position="91"/>
        <end position="111"/>
    </location>
</feature>
<name>A0A0C3KRI4_9AGAM</name>
<gene>
    <name evidence="2" type="ORF">M407DRAFT_103964</name>
</gene>